<accession>A0AAV0ZTM2</accession>
<evidence type="ECO:0000313" key="5">
    <source>
        <dbReference type="EMBL" id="CAI8599207.1"/>
    </source>
</evidence>
<feature type="compositionally biased region" description="Basic and acidic residues" evidence="2">
    <location>
        <begin position="191"/>
        <end position="216"/>
    </location>
</feature>
<dbReference type="InterPro" id="IPR025757">
    <property type="entry name" value="MIP1_Leuzipper"/>
</dbReference>
<dbReference type="EMBL" id="OX451737">
    <property type="protein sequence ID" value="CAI8599207.1"/>
    <property type="molecule type" value="Genomic_DNA"/>
</dbReference>
<keyword evidence="1" id="KW-0175">Coiled coil</keyword>
<evidence type="ECO:0000256" key="1">
    <source>
        <dbReference type="SAM" id="Coils"/>
    </source>
</evidence>
<dbReference type="AlphaFoldDB" id="A0AAV0ZTM2"/>
<proteinExistence type="predicted"/>
<evidence type="ECO:0008006" key="7">
    <source>
        <dbReference type="Google" id="ProtNLM"/>
    </source>
</evidence>
<evidence type="ECO:0000259" key="3">
    <source>
        <dbReference type="Pfam" id="PF04784"/>
    </source>
</evidence>
<sequence>MSHEKVIYISMKSELIKSSCPNSQAMSSVSRNKDPRIPRKLALQKDVERLKKKLKHEENIHKALERALSRPLGALPRLPPYLPPYTLGLVAEVAVLEEEIRRLEEMVLHCRKDLNQEAVNMSSSKKKIEHSLGNNANPNENSKFGNTTIRSTTTLPDDRQGKEIQSCTLSFKSSKQSICKGPTTKVSIKKVPIDDKSLHKRSEPPKKKPQELRNPRLQETPQEDESPNIISENILKCLTSILLRMSKLPYRPLKSKKCIEGTEFLDPYGILEFGKRDIGPYKQLAASNIEAESFNPTRTAKSLFLLHRLKILLRKLASVNIENLNHQEKLAFWINIYNSCMMNAFIENGIQKSPEKVVELMQKATINIGGNLLNATTIEQCILRLPYHWKYITLLKEVKNHETTLRRTYGLELSEPLVSFALSRGTWSSPAVRVYTAANVEKELELAKREYLQAAVGISTSKCVIPKMLDWYLLDFAKDLESLLDWICLQLPNEQGKEAIMFLEKRKTQPFSQFVKIMPYEFRFRYLLYT</sequence>
<protein>
    <recommendedName>
        <fullName evidence="7">Transcription factor</fullName>
    </recommendedName>
</protein>
<evidence type="ECO:0000256" key="2">
    <source>
        <dbReference type="SAM" id="MobiDB-lite"/>
    </source>
</evidence>
<evidence type="ECO:0000259" key="4">
    <source>
        <dbReference type="Pfam" id="PF14389"/>
    </source>
</evidence>
<gene>
    <name evidence="5" type="ORF">VFH_II163920</name>
</gene>
<dbReference type="Pfam" id="PF14389">
    <property type="entry name" value="Lzipper-MIP1"/>
    <property type="match status" value="1"/>
</dbReference>
<dbReference type="PANTHER" id="PTHR46248:SF9">
    <property type="entry name" value="EXPRESSED PROTEIN"/>
    <property type="match status" value="1"/>
</dbReference>
<dbReference type="InterPro" id="IPR006869">
    <property type="entry name" value="DUF547"/>
</dbReference>
<feature type="coiled-coil region" evidence="1">
    <location>
        <begin position="40"/>
        <end position="113"/>
    </location>
</feature>
<feature type="region of interest" description="Disordered" evidence="2">
    <location>
        <begin position="190"/>
        <end position="226"/>
    </location>
</feature>
<name>A0AAV0ZTM2_VICFA</name>
<feature type="domain" description="Ternary complex factor MIP1 leucine-zipper" evidence="4">
    <location>
        <begin position="39"/>
        <end position="117"/>
    </location>
</feature>
<dbReference type="Pfam" id="PF04784">
    <property type="entry name" value="DUF547"/>
    <property type="match status" value="1"/>
</dbReference>
<keyword evidence="6" id="KW-1185">Reference proteome</keyword>
<dbReference type="Proteomes" id="UP001157006">
    <property type="component" value="Chromosome 2"/>
</dbReference>
<dbReference type="PANTHER" id="PTHR46248">
    <property type="entry name" value="EXPRESSED PROTEIN"/>
    <property type="match status" value="1"/>
</dbReference>
<reference evidence="5 6" key="1">
    <citation type="submission" date="2023-01" db="EMBL/GenBank/DDBJ databases">
        <authorList>
            <person name="Kreplak J."/>
        </authorList>
    </citation>
    <scope>NUCLEOTIDE SEQUENCE [LARGE SCALE GENOMIC DNA]</scope>
</reference>
<organism evidence="5 6">
    <name type="scientific">Vicia faba</name>
    <name type="common">Broad bean</name>
    <name type="synonym">Faba vulgaris</name>
    <dbReference type="NCBI Taxonomy" id="3906"/>
    <lineage>
        <taxon>Eukaryota</taxon>
        <taxon>Viridiplantae</taxon>
        <taxon>Streptophyta</taxon>
        <taxon>Embryophyta</taxon>
        <taxon>Tracheophyta</taxon>
        <taxon>Spermatophyta</taxon>
        <taxon>Magnoliopsida</taxon>
        <taxon>eudicotyledons</taxon>
        <taxon>Gunneridae</taxon>
        <taxon>Pentapetalae</taxon>
        <taxon>rosids</taxon>
        <taxon>fabids</taxon>
        <taxon>Fabales</taxon>
        <taxon>Fabaceae</taxon>
        <taxon>Papilionoideae</taxon>
        <taxon>50 kb inversion clade</taxon>
        <taxon>NPAAA clade</taxon>
        <taxon>Hologalegina</taxon>
        <taxon>IRL clade</taxon>
        <taxon>Fabeae</taxon>
        <taxon>Vicia</taxon>
    </lineage>
</organism>
<evidence type="ECO:0000313" key="6">
    <source>
        <dbReference type="Proteomes" id="UP001157006"/>
    </source>
</evidence>
<feature type="domain" description="DUF547" evidence="3">
    <location>
        <begin position="322"/>
        <end position="452"/>
    </location>
</feature>